<reference evidence="7 8" key="1">
    <citation type="submission" date="2017-09" db="EMBL/GenBank/DDBJ databases">
        <title>Bacterial strain isolated from the female urinary microbiota.</title>
        <authorList>
            <person name="Thomas-White K."/>
            <person name="Kumar N."/>
            <person name="Forster S."/>
            <person name="Putonti C."/>
            <person name="Lawley T."/>
            <person name="Wolfe A.J."/>
        </authorList>
    </citation>
    <scope>NUCLEOTIDE SEQUENCE [LARGE SCALE GENOMIC DNA]</scope>
    <source>
        <strain evidence="7 8">UMB0680</strain>
    </source>
</reference>
<dbReference type="Pfam" id="PF21077">
    <property type="entry name" value="GDH_ACT3"/>
    <property type="match status" value="1"/>
</dbReference>
<dbReference type="PANTHER" id="PTHR43403:SF1">
    <property type="entry name" value="NAD-SPECIFIC GLUTAMATE DEHYDROGENASE"/>
    <property type="match status" value="1"/>
</dbReference>
<dbReference type="InterPro" id="IPR049064">
    <property type="entry name" value="NAD_Glu_DH_ACT3"/>
</dbReference>
<dbReference type="Pfam" id="PF21074">
    <property type="entry name" value="GDH_C"/>
    <property type="match status" value="1"/>
</dbReference>
<dbReference type="SUPFAM" id="SSF51735">
    <property type="entry name" value="NAD(P)-binding Rossmann-fold domains"/>
    <property type="match status" value="1"/>
</dbReference>
<dbReference type="InterPro" id="IPR048381">
    <property type="entry name" value="GDH_C"/>
</dbReference>
<dbReference type="InterPro" id="IPR036291">
    <property type="entry name" value="NAD(P)-bd_dom_sf"/>
</dbReference>
<dbReference type="EMBL" id="PNFZ01000008">
    <property type="protein sequence ID" value="PMB97296.1"/>
    <property type="molecule type" value="Genomic_DNA"/>
</dbReference>
<evidence type="ECO:0000259" key="4">
    <source>
        <dbReference type="Pfam" id="PF21075"/>
    </source>
</evidence>
<dbReference type="Pfam" id="PF21076">
    <property type="entry name" value="GDH_ACT2"/>
    <property type="match status" value="1"/>
</dbReference>
<dbReference type="InterPro" id="IPR046346">
    <property type="entry name" value="Aminoacid_DH-like_N_sf"/>
</dbReference>
<dbReference type="Pfam" id="PF21078">
    <property type="entry name" value="GDH_HM3"/>
    <property type="match status" value="1"/>
</dbReference>
<dbReference type="SUPFAM" id="SSF53223">
    <property type="entry name" value="Aminoacid dehydrogenase-like, N-terminal domain"/>
    <property type="match status" value="1"/>
</dbReference>
<feature type="domain" description="NAD-glutamate dehydrogenase N-terminal ACT1" evidence="4">
    <location>
        <begin position="28"/>
        <end position="183"/>
    </location>
</feature>
<dbReference type="GO" id="GO:0004352">
    <property type="term" value="F:glutamate dehydrogenase (NAD+) activity"/>
    <property type="evidence" value="ECO:0007669"/>
    <property type="project" value="InterPro"/>
</dbReference>
<evidence type="ECO:0000259" key="2">
    <source>
        <dbReference type="Pfam" id="PF05088"/>
    </source>
</evidence>
<dbReference type="PANTHER" id="PTHR43403">
    <property type="entry name" value="NAD-SPECIFIC GLUTAMATE DEHYDROGENASE"/>
    <property type="match status" value="1"/>
</dbReference>
<dbReference type="GO" id="GO:0006538">
    <property type="term" value="P:L-glutamate catabolic process"/>
    <property type="evidence" value="ECO:0007669"/>
    <property type="project" value="InterPro"/>
</dbReference>
<organism evidence="7 8">
    <name type="scientific">Brevibacterium luteolum</name>
    <dbReference type="NCBI Taxonomy" id="199591"/>
    <lineage>
        <taxon>Bacteria</taxon>
        <taxon>Bacillati</taxon>
        <taxon>Actinomycetota</taxon>
        <taxon>Actinomycetes</taxon>
        <taxon>Micrococcales</taxon>
        <taxon>Brevibacteriaceae</taxon>
        <taxon>Brevibacterium</taxon>
    </lineage>
</organism>
<feature type="compositionally biased region" description="Low complexity" evidence="1">
    <location>
        <begin position="136"/>
        <end position="152"/>
    </location>
</feature>
<dbReference type="InterPro" id="IPR049059">
    <property type="entry name" value="NAD_Glu_DH_HM1"/>
</dbReference>
<dbReference type="Pfam" id="PF21079">
    <property type="entry name" value="GDH_HM2"/>
    <property type="match status" value="1"/>
</dbReference>
<dbReference type="InterPro" id="IPR049058">
    <property type="entry name" value="NAD_Glu_DH_HM2"/>
</dbReference>
<evidence type="ECO:0000313" key="7">
    <source>
        <dbReference type="EMBL" id="PMB97296.1"/>
    </source>
</evidence>
<keyword evidence="8" id="KW-1185">Reference proteome</keyword>
<accession>A0A2N6PF34</accession>
<evidence type="ECO:0000259" key="6">
    <source>
        <dbReference type="Pfam" id="PF21077"/>
    </source>
</evidence>
<dbReference type="Gene3D" id="3.40.50.720">
    <property type="entry name" value="NAD(P)-binding Rossmann-like Domain"/>
    <property type="match status" value="1"/>
</dbReference>
<gene>
    <name evidence="7" type="ORF">CJ198_12195</name>
</gene>
<dbReference type="InterPro" id="IPR024727">
    <property type="entry name" value="NAD_Glu_DH_N_ACT1"/>
</dbReference>
<feature type="domain" description="NAD-glutamate dehydrogenase ACT3" evidence="6">
    <location>
        <begin position="560"/>
        <end position="628"/>
    </location>
</feature>
<dbReference type="PIRSF" id="PIRSF036761">
    <property type="entry name" value="GDH_Mll4104"/>
    <property type="match status" value="1"/>
</dbReference>
<evidence type="ECO:0000259" key="5">
    <source>
        <dbReference type="Pfam" id="PF21076"/>
    </source>
</evidence>
<dbReference type="InterPro" id="IPR049056">
    <property type="entry name" value="NAD_Glu_DH_HM3"/>
</dbReference>
<dbReference type="InterPro" id="IPR007780">
    <property type="entry name" value="NAD_Glu_DH_bac"/>
</dbReference>
<dbReference type="OrthoDB" id="9758052at2"/>
<dbReference type="Pfam" id="PF21075">
    <property type="entry name" value="GDH_ACT1"/>
    <property type="match status" value="1"/>
</dbReference>
<dbReference type="Proteomes" id="UP000235703">
    <property type="component" value="Unassembled WGS sequence"/>
</dbReference>
<evidence type="ECO:0000259" key="3">
    <source>
        <dbReference type="Pfam" id="PF21074"/>
    </source>
</evidence>
<dbReference type="InterPro" id="IPR049062">
    <property type="entry name" value="NAD_Glu_DH_ACT2"/>
</dbReference>
<name>A0A2N6PF34_9MICO</name>
<sequence length="1629" mass="180694">MVTEVRSTEIAQAWTDLTGSIPPADLIPAYFPRISDAEYETYGPKALAASAARHYGVARGFDGTTPVVSLTNPSASDADYAGNRTVINIVLPDTRYTLSSIISELTGAGHNIRAVRHPIIVTERAGDQLQIVPSTELSRTTTSTSALPTITPGMSSTTRAKESWVHLEIDQVPEEQFDELRAQIARVLEYVIAAEADREQMRARAHELAEQLRSTPPRPELADEAAESAELLDWLSGRFAFLGYREYSLDTTGEELALHPIEGTAMGISSLRPTRSSQLSKNVAARAEEPRVLVLTKANSRSHVIRRSYLDYLGVKTYDENGTIVGERRFVGLYTSGMYNASVLDIPVIRQKVAWILRESGVERDTHSGDELLSILETYPRDDLFHADVEEIFEVVMQVLDLKEKRESRVFIRRDPYARYVSVLVYVPRDLYDTDSRLRVEKVLREAYNADTVDFDVLLSESALARLHFVARVPRNISLPEVDADTVSERITSALRSWSEDVWEYLAPHNARHTAAELDRARTWSEAFPPSYIEYNTPQDAVEDIALFEKHDSDDEPLVKMVRPRGVPRNQARLSFYRLNPAGLSEILPFLSNLGASVIDERPYEIDLPDGSSRYIYDFGLEFEDEISSQDFERIEEAFAAGWKGLRETGSMDRLIVAGLPWQDLAVLRAFTHYLRQAGFSYSDKYLGSVFTSNPDLSALLLGYFHAKFDPDLTPAVGTREEHIAQIHDRIEQALSEVTSLDADRVLRAVLSLIDATVRTNVFQPQDGSLPRAAVYKILPPQLDFVPKPKPAYEMWVYSPEVEGVHLRFGKVARGGLRWSDRRDDFRTEVLGLVKAQMVKNALIVPTGAKGGFVPKQLPDPAQDRDAWQAAGQAAYEVFINALLDVTDNLEYTPEGNVVVHPERTVIHDDDDSYLVVAADKGTARFSDVANGIAASRGFWLGDAFASGGSVGYDHKAMAITSRGAWKSVERHFRELGVNTATDDFTVVGIGDMSGDVFGNGMQRSEHIKLVAAFDHRDIFIDPDPDPAQSFAERRRLFELPRSSWQDYDPELISAGGGVYPRSAKSVKLSEQAAKRLGMSPGQYRPNDLIRGILTAPVDLLYNGGIGTYIKSSQETAADVGDKANDAIRVDGAELRVRVVGEGGNLGATQLGRVEAALGGVKINTDAVDNSAGVDSSDQEVNIKLLLDTLIKNGAFSSDERVDVLLSMTDEVADKVLANNYSQNVLLGEARDGADVMSGTHRRLMRYLEKNADLDRAVEFLPTTKQLANRTSTGGGLTSPELAVLLAYVKMNAADAILDSDVPGEEWMNEHLLAYFPASLAERFGEHFAEHPLRRQIATARLVNRMVDRGGLTYIFRMVEETGATIPQIARVFTVVSEIFDLDSHFDDICALDNVVDSSVQVKLQHGYVRLLDRASRWLVHQAPTHLDVPSGIERYGSILEQLRPQVPQLLEGTDARELESNAQAFIAEGVPESVAYRAAALLDEFALLDVAQIANRLSIHGEDVAEVYYQVTDLLSGAELLQLIGELDRSDRWSALARGAMRDDYYQAVFAVVFTVLSATEAEGATPAERAQHRIAQWRENNEASLGRVLETIDEIRQLDTVTQTPLSVLLRMMRGIVRSTVWQSEES</sequence>
<feature type="region of interest" description="Disordered" evidence="1">
    <location>
        <begin position="136"/>
        <end position="155"/>
    </location>
</feature>
<feature type="domain" description="NAD-specific glutamate dehydrogenase C-terminal" evidence="3">
    <location>
        <begin position="1275"/>
        <end position="1616"/>
    </location>
</feature>
<proteinExistence type="predicted"/>
<dbReference type="GO" id="GO:0004069">
    <property type="term" value="F:L-aspartate:2-oxoglutarate aminotransferase activity"/>
    <property type="evidence" value="ECO:0007669"/>
    <property type="project" value="InterPro"/>
</dbReference>
<feature type="domain" description="NAD-glutamate dehydrogenase catalytic" evidence="2">
    <location>
        <begin position="731"/>
        <end position="1227"/>
    </location>
</feature>
<protein>
    <submittedName>
        <fullName evidence="7">NAD-glutamate dehydrogenase</fullName>
    </submittedName>
</protein>
<dbReference type="Pfam" id="PF21073">
    <property type="entry name" value="GDH_HM1"/>
    <property type="match status" value="1"/>
</dbReference>
<evidence type="ECO:0000313" key="8">
    <source>
        <dbReference type="Proteomes" id="UP000235703"/>
    </source>
</evidence>
<dbReference type="Pfam" id="PF05088">
    <property type="entry name" value="Bac_GDH_CD"/>
    <property type="match status" value="1"/>
</dbReference>
<feature type="domain" description="NAD-glutamate dehydrogenase ACT2" evidence="5">
    <location>
        <begin position="409"/>
        <end position="499"/>
    </location>
</feature>
<comment type="caution">
    <text evidence="7">The sequence shown here is derived from an EMBL/GenBank/DDBJ whole genome shotgun (WGS) entry which is preliminary data.</text>
</comment>
<evidence type="ECO:0000256" key="1">
    <source>
        <dbReference type="SAM" id="MobiDB-lite"/>
    </source>
</evidence>
<dbReference type="InterPro" id="IPR028971">
    <property type="entry name" value="NAD-GDH_cat"/>
</dbReference>